<feature type="coiled-coil region" evidence="1">
    <location>
        <begin position="206"/>
        <end position="257"/>
    </location>
</feature>
<evidence type="ECO:0000313" key="3">
    <source>
        <dbReference type="EMBL" id="MBS2549000.1"/>
    </source>
</evidence>
<comment type="caution">
    <text evidence="3">The sequence shown here is derived from an EMBL/GenBank/DDBJ whole genome shotgun (WGS) entry which is preliminary data.</text>
</comment>
<proteinExistence type="predicted"/>
<gene>
    <name evidence="3" type="ORF">KGQ19_19220</name>
</gene>
<dbReference type="InterPro" id="IPR027417">
    <property type="entry name" value="P-loop_NTPase"/>
</dbReference>
<sequence>MRLDRLDLVKYGRFTDHVLDFSAPGVHLVVGPNEAGKSTMRNAVTDLLYGIPARTTYGYLHGMQDLRIGALLRASDGSELEIVRLKKIKDPLRTVGDKVLDPRELQSILAGVTKDDFTDVFAIDHEELRAGGAALLAGKGDLAKALFESRSSAQLTTLLARLREEHSQLYVPRGRIPVLNAAIGPEGSLSQARRELDEQILRPETYRESERAVDDATKQYEGISEDLKRARAEQSRLTRIKQAYAGMEQRRQLLEERAQLLAAGPLVAGDVGYRYDTLRSERREAETILRGFVDDVREVEDELREHNPDLAVLAVAETITVLHADANGVEKAEKAGLKAARSADELRGQASSRLARLRPDASRAPEVETVAPTLRARVGEMINEQTVLATELGAARKQVKSRNRALDAELAKLPADTEPVDHAPLAAVVKAVPSSLSSQILALEKQYTVAQAKLAKARKRYARFALPEDVGDLTVPGAEEIAAYRKRIDDTDKAVARCGERVALRTTELAGHRRDLENFLRQDPPPSETDLAASRAHRQELWGQLHSGLVDPHSASTAPLPVSEYETAVAASDETVDRMRRDAQRMAERSQLEEAVEKTERLLSEAQEEHKVTVEDRQALETRWTELWTPSGLPVPAVEAATDLLTALQTLREQTDERDALLLTLDSDRAAANAHATRLREALADAGYSAPPEPASLNELIEATSAFHTTLAETAKKRARITAAAENLRNELTDAQSEVTGLETELADWDEKWKRQLADNQLTGTPAQVAESLSELDEIARLHADALRFQEQADEADNQVSTFTSRLDQALADAGRPPLTTPDRRYAVVRSLKEYLDRQSASQDEITRLTDRLATLRGKLESARNNRAEADKSVAVMLAEGLMHYEHELVEAIERTDAIRGLDKQLKAVENSLAGAGVGIAQLEQEVADHDPDELTALIADLDARILQLEGDLGTRAAGLARCKNTLEQMNGSDAAAIAADAVEEQRAGIVHHAHDYLRLRLAEQILLKSIETYRQENQAPVLRKAQHIFTRITHGEYPELVDDTDADGKAVLRARRGSGPLVDVEDMSEGTRDQLYLALRLASLDRYADEGRAMPLLLDDVLMTFDDGRTGAGLSLLDEMADRFQVIVFTHHEHIGRIAQDALAAGRIHVHDLVPASER</sequence>
<organism evidence="3 4">
    <name type="scientific">Catenulispora pinistramenti</name>
    <dbReference type="NCBI Taxonomy" id="2705254"/>
    <lineage>
        <taxon>Bacteria</taxon>
        <taxon>Bacillati</taxon>
        <taxon>Actinomycetota</taxon>
        <taxon>Actinomycetes</taxon>
        <taxon>Catenulisporales</taxon>
        <taxon>Catenulisporaceae</taxon>
        <taxon>Catenulispora</taxon>
    </lineage>
</organism>
<dbReference type="EMBL" id="JAAFYZ010000061">
    <property type="protein sequence ID" value="MBS2549000.1"/>
    <property type="molecule type" value="Genomic_DNA"/>
</dbReference>
<dbReference type="RefSeq" id="WP_212010577.1">
    <property type="nucleotide sequence ID" value="NZ_JAAFYZ010000061.1"/>
</dbReference>
<reference evidence="3 4" key="1">
    <citation type="submission" date="2020-02" db="EMBL/GenBank/DDBJ databases">
        <title>Acidophilic actinobacteria isolated from forest soil.</title>
        <authorList>
            <person name="Golinska P."/>
        </authorList>
    </citation>
    <scope>NUCLEOTIDE SEQUENCE [LARGE SCALE GENOMIC DNA]</scope>
    <source>
        <strain evidence="3 4">NL8</strain>
    </source>
</reference>
<dbReference type="PANTHER" id="PTHR41259">
    <property type="entry name" value="DOUBLE-STRAND BREAK REPAIR RAD50 ATPASE, PUTATIVE-RELATED"/>
    <property type="match status" value="1"/>
</dbReference>
<feature type="coiled-coil region" evidence="1">
    <location>
        <begin position="846"/>
        <end position="873"/>
    </location>
</feature>
<evidence type="ECO:0000313" key="4">
    <source>
        <dbReference type="Proteomes" id="UP000730482"/>
    </source>
</evidence>
<feature type="coiled-coil region" evidence="1">
    <location>
        <begin position="589"/>
        <end position="623"/>
    </location>
</feature>
<keyword evidence="4" id="KW-1185">Reference proteome</keyword>
<protein>
    <submittedName>
        <fullName evidence="3">AAA family ATPase</fullName>
    </submittedName>
</protein>
<evidence type="ECO:0000256" key="1">
    <source>
        <dbReference type="SAM" id="Coils"/>
    </source>
</evidence>
<keyword evidence="1" id="KW-0175">Coiled coil</keyword>
<dbReference type="Proteomes" id="UP000730482">
    <property type="component" value="Unassembled WGS sequence"/>
</dbReference>
<dbReference type="Gene3D" id="3.40.50.300">
    <property type="entry name" value="P-loop containing nucleotide triphosphate hydrolases"/>
    <property type="match status" value="2"/>
</dbReference>
<dbReference type="SUPFAM" id="SSF52540">
    <property type="entry name" value="P-loop containing nucleoside triphosphate hydrolases"/>
    <property type="match status" value="1"/>
</dbReference>
<dbReference type="Pfam" id="PF13514">
    <property type="entry name" value="AAA_27"/>
    <property type="match status" value="1"/>
</dbReference>
<feature type="domain" description="YhaN AAA" evidence="2">
    <location>
        <begin position="1"/>
        <end position="206"/>
    </location>
</feature>
<dbReference type="PANTHER" id="PTHR41259:SF1">
    <property type="entry name" value="DOUBLE-STRAND BREAK REPAIR RAD50 ATPASE, PUTATIVE-RELATED"/>
    <property type="match status" value="1"/>
</dbReference>
<name>A0ABS5KSJ5_9ACTN</name>
<accession>A0ABS5KSJ5</accession>
<dbReference type="InterPro" id="IPR038734">
    <property type="entry name" value="YhaN_AAA"/>
</dbReference>
<feature type="coiled-coil region" evidence="1">
    <location>
        <begin position="711"/>
        <end position="752"/>
    </location>
</feature>
<evidence type="ECO:0000259" key="2">
    <source>
        <dbReference type="Pfam" id="PF13514"/>
    </source>
</evidence>